<evidence type="ECO:0000256" key="1">
    <source>
        <dbReference type="SAM" id="MobiDB-lite"/>
    </source>
</evidence>
<sequence length="328" mass="35586">PGSDELGSGIDLPDDVILAVEKRSNDYYFPSDVKREDKDSSTDSPVNLAAEGTTDEPTSQKRNATEATGRGVVLPDDVLIAVEKRADEYYFPPDANEDKQSSTIDSTTETVAEPTNGQHTSQKRDVTEATGQGIDIRDDVLVDVEKRADEFYFSDEKESPSNEYTSSGDHEKTQDSVNVSSASGRGDIPISTRAEPARPHGPTFGPGSGLTIPTTNDQETPDEASVGHGIDLPDSVLREVEKRSNEYYFAPEHASESPEASLDHTANPAATRNERKRDAETPDSEAVGDGISLPDDVVLEVEKRTNDYYFAGDHGQQTDVKSSSTQDQ</sequence>
<feature type="non-terminal residue" evidence="2">
    <location>
        <position position="1"/>
    </location>
</feature>
<dbReference type="EMBL" id="BTSX01000004">
    <property type="protein sequence ID" value="GMS97135.1"/>
    <property type="molecule type" value="Genomic_DNA"/>
</dbReference>
<feature type="compositionally biased region" description="Polar residues" evidence="1">
    <location>
        <begin position="101"/>
        <end position="120"/>
    </location>
</feature>
<keyword evidence="3" id="KW-1185">Reference proteome</keyword>
<organism evidence="2 3">
    <name type="scientific">Pristionchus entomophagus</name>
    <dbReference type="NCBI Taxonomy" id="358040"/>
    <lineage>
        <taxon>Eukaryota</taxon>
        <taxon>Metazoa</taxon>
        <taxon>Ecdysozoa</taxon>
        <taxon>Nematoda</taxon>
        <taxon>Chromadorea</taxon>
        <taxon>Rhabditida</taxon>
        <taxon>Rhabditina</taxon>
        <taxon>Diplogasteromorpha</taxon>
        <taxon>Diplogasteroidea</taxon>
        <taxon>Neodiplogasteridae</taxon>
        <taxon>Pristionchus</taxon>
    </lineage>
</organism>
<reference evidence="2" key="1">
    <citation type="submission" date="2023-10" db="EMBL/GenBank/DDBJ databases">
        <title>Genome assembly of Pristionchus species.</title>
        <authorList>
            <person name="Yoshida K."/>
            <person name="Sommer R.J."/>
        </authorList>
    </citation>
    <scope>NUCLEOTIDE SEQUENCE</scope>
    <source>
        <strain evidence="2">RS0144</strain>
    </source>
</reference>
<comment type="caution">
    <text evidence="2">The sequence shown here is derived from an EMBL/GenBank/DDBJ whole genome shotgun (WGS) entry which is preliminary data.</text>
</comment>
<feature type="non-terminal residue" evidence="2">
    <location>
        <position position="328"/>
    </location>
</feature>
<feature type="region of interest" description="Disordered" evidence="1">
    <location>
        <begin position="22"/>
        <end position="70"/>
    </location>
</feature>
<evidence type="ECO:0000313" key="3">
    <source>
        <dbReference type="Proteomes" id="UP001432027"/>
    </source>
</evidence>
<dbReference type="AlphaFoldDB" id="A0AAV5TRL8"/>
<feature type="compositionally biased region" description="Polar residues" evidence="1">
    <location>
        <begin position="55"/>
        <end position="66"/>
    </location>
</feature>
<accession>A0AAV5TRL8</accession>
<proteinExistence type="predicted"/>
<feature type="region of interest" description="Disordered" evidence="1">
    <location>
        <begin position="248"/>
        <end position="293"/>
    </location>
</feature>
<dbReference type="Proteomes" id="UP001432027">
    <property type="component" value="Unassembled WGS sequence"/>
</dbReference>
<feature type="compositionally biased region" description="Basic and acidic residues" evidence="1">
    <location>
        <begin position="32"/>
        <end position="41"/>
    </location>
</feature>
<feature type="region of interest" description="Disordered" evidence="1">
    <location>
        <begin position="87"/>
        <end position="234"/>
    </location>
</feature>
<evidence type="ECO:0000313" key="2">
    <source>
        <dbReference type="EMBL" id="GMS97135.1"/>
    </source>
</evidence>
<feature type="compositionally biased region" description="Polar residues" evidence="1">
    <location>
        <begin position="315"/>
        <end position="328"/>
    </location>
</feature>
<protein>
    <submittedName>
        <fullName evidence="2">Uncharacterized protein</fullName>
    </submittedName>
</protein>
<feature type="compositionally biased region" description="Basic and acidic residues" evidence="1">
    <location>
        <begin position="135"/>
        <end position="160"/>
    </location>
</feature>
<feature type="region of interest" description="Disordered" evidence="1">
    <location>
        <begin position="309"/>
        <end position="328"/>
    </location>
</feature>
<name>A0AAV5TRL8_9BILA</name>
<gene>
    <name evidence="2" type="ORF">PENTCL1PPCAC_19310</name>
</gene>